<dbReference type="EMBL" id="BTSY01000004">
    <property type="protein sequence ID" value="GMT24986.1"/>
    <property type="molecule type" value="Genomic_DNA"/>
</dbReference>
<keyword evidence="3" id="KW-1185">Reference proteome</keyword>
<protein>
    <submittedName>
        <fullName evidence="2">Uncharacterized protein</fullName>
    </submittedName>
</protein>
<proteinExistence type="predicted"/>
<name>A0AAV5VZI6_9BILA</name>
<accession>A0AAV5VZI6</accession>
<feature type="compositionally biased region" description="Low complexity" evidence="1">
    <location>
        <begin position="264"/>
        <end position="283"/>
    </location>
</feature>
<evidence type="ECO:0000313" key="2">
    <source>
        <dbReference type="EMBL" id="GMT24986.1"/>
    </source>
</evidence>
<feature type="region of interest" description="Disordered" evidence="1">
    <location>
        <begin position="242"/>
        <end position="328"/>
    </location>
</feature>
<evidence type="ECO:0000256" key="1">
    <source>
        <dbReference type="SAM" id="MobiDB-lite"/>
    </source>
</evidence>
<dbReference type="Proteomes" id="UP001432322">
    <property type="component" value="Unassembled WGS sequence"/>
</dbReference>
<organism evidence="2 3">
    <name type="scientific">Pristionchus fissidentatus</name>
    <dbReference type="NCBI Taxonomy" id="1538716"/>
    <lineage>
        <taxon>Eukaryota</taxon>
        <taxon>Metazoa</taxon>
        <taxon>Ecdysozoa</taxon>
        <taxon>Nematoda</taxon>
        <taxon>Chromadorea</taxon>
        <taxon>Rhabditida</taxon>
        <taxon>Rhabditina</taxon>
        <taxon>Diplogasteromorpha</taxon>
        <taxon>Diplogasteroidea</taxon>
        <taxon>Neodiplogasteridae</taxon>
        <taxon>Pristionchus</taxon>
    </lineage>
</organism>
<gene>
    <name evidence="2" type="ORF">PFISCL1PPCAC_16283</name>
</gene>
<sequence length="541" mass="59036">MPPSPPSPPAPTFNAPQPLPTMQGFAPFPMSQQSGLVQQPQQPVAPTSIMAPLPFIPIAPPPMRGISRPIPISTTPPPFIDLPITPSHAVAHRILPPDQQSFIPIGGIPHSPHTPLIDTPTLPVEAPGKARFGAQTMGTEETRFPAQTGSVDSTAHVPIRTQEGIMMPEVRGKTVHTATSVRTSGVGSCKDGDCRPANLDRTCIGRAAHIKCQAKCRDQGNGGQTAKCVREREYPFSRRCVCLPRRSPPQGDHTNEVNEEENDSSSSSLRHLPSSIVVSTPPSIEEEPPHQPSSITDSEARFRSEGTSAENRKQRFRSSHELAIPSPTSVEEILSLNEEDSTTPDQSLETARSNLIETTVTCATEGDCSEQCEEDSTPQCRDGECVCSQCAKHVCDFEKRGECGWSDLRTLSAQFNNISVAAKKGQDNRYGLSRMAPRSYSGLLRRAPISGPISLSVDLFPSHNLDVKICVHTLQTCQSQRVEARAWNRVTAKIRMKSTDKLFLLFYNKATIEKTIAIDNILLESGDCQSIPAKAVRRRRV</sequence>
<reference evidence="2" key="1">
    <citation type="submission" date="2023-10" db="EMBL/GenBank/DDBJ databases">
        <title>Genome assembly of Pristionchus species.</title>
        <authorList>
            <person name="Yoshida K."/>
            <person name="Sommer R.J."/>
        </authorList>
    </citation>
    <scope>NUCLEOTIDE SEQUENCE</scope>
    <source>
        <strain evidence="2">RS5133</strain>
    </source>
</reference>
<comment type="caution">
    <text evidence="2">The sequence shown here is derived from an EMBL/GenBank/DDBJ whole genome shotgun (WGS) entry which is preliminary data.</text>
</comment>
<feature type="compositionally biased region" description="Pro residues" evidence="1">
    <location>
        <begin position="1"/>
        <end position="11"/>
    </location>
</feature>
<dbReference type="AlphaFoldDB" id="A0AAV5VZI6"/>
<evidence type="ECO:0000313" key="3">
    <source>
        <dbReference type="Proteomes" id="UP001432322"/>
    </source>
</evidence>
<feature type="region of interest" description="Disordered" evidence="1">
    <location>
        <begin position="1"/>
        <end position="33"/>
    </location>
</feature>